<evidence type="ECO:0000259" key="2">
    <source>
        <dbReference type="Pfam" id="PF14304"/>
    </source>
</evidence>
<feature type="compositionally biased region" description="Low complexity" evidence="1">
    <location>
        <begin position="1"/>
        <end position="16"/>
    </location>
</feature>
<protein>
    <submittedName>
        <fullName evidence="4">Uncharacterized protein</fullName>
    </submittedName>
</protein>
<organism evidence="4 5">
    <name type="scientific">Spirodela intermedia</name>
    <name type="common">Intermediate duckweed</name>
    <dbReference type="NCBI Taxonomy" id="51605"/>
    <lineage>
        <taxon>Eukaryota</taxon>
        <taxon>Viridiplantae</taxon>
        <taxon>Streptophyta</taxon>
        <taxon>Embryophyta</taxon>
        <taxon>Tracheophyta</taxon>
        <taxon>Spermatophyta</taxon>
        <taxon>Magnoliopsida</taxon>
        <taxon>Liliopsida</taxon>
        <taxon>Araceae</taxon>
        <taxon>Lemnoideae</taxon>
        <taxon>Spirodela</taxon>
    </lineage>
</organism>
<dbReference type="Gene3D" id="1.10.20.70">
    <property type="entry name" value="Transcription termination and cleavage factor, C-terminal domain"/>
    <property type="match status" value="1"/>
</dbReference>
<feature type="region of interest" description="Disordered" evidence="1">
    <location>
        <begin position="165"/>
        <end position="186"/>
    </location>
</feature>
<proteinExistence type="predicted"/>
<dbReference type="EMBL" id="LR746272">
    <property type="protein sequence ID" value="CAA7402077.1"/>
    <property type="molecule type" value="Genomic_DNA"/>
</dbReference>
<sequence length="383" mass="41209">MAAKPPQQQVQKPHQQMGGSGGESLAAQIAGMSKNQLYEIMCQMKNLIEQNPQQARQILIDNPKLTKALFQAQIMLGMVQPPKVASSQHSQQSSQLGQPNIQAPQSLTVQAGSQSEYVSQAQIPVRQQPQIQPSISLPSVSVPPLAFQSQSMAPVQAKGTLNAHVSPAIPSHHNLPPPPPIPQHSILQSHIPMVSSQSQQSLQTSGILLQPLQSPMPQQQRPPSIPSFPQSLHPQMPPGLGFQLASAQQHVLPQSMFHPGVTGSFPLGQPALPNQPSHQQLYQGASVMASEFSGQVGSSGQVERAPSWATTERGAGGSLLPGPPPPPTMGGQPLRPPQVTSPLTAEMEQALLQQVMSLTPEQISQLPPEHRKHVLQIQQMYRR</sequence>
<reference evidence="4" key="1">
    <citation type="submission" date="2020-02" db="EMBL/GenBank/DDBJ databases">
        <authorList>
            <person name="Scholz U."/>
            <person name="Mascher M."/>
            <person name="Fiebig A."/>
        </authorList>
    </citation>
    <scope>NUCLEOTIDE SEQUENCE</scope>
</reference>
<dbReference type="OrthoDB" id="272703at2759"/>
<dbReference type="InterPro" id="IPR025742">
    <property type="entry name" value="CSTF2_hinge"/>
</dbReference>
<accession>A0A7I8KW87</accession>
<evidence type="ECO:0000256" key="1">
    <source>
        <dbReference type="SAM" id="MobiDB-lite"/>
    </source>
</evidence>
<dbReference type="InterPro" id="IPR038192">
    <property type="entry name" value="CSTF_C_sf"/>
</dbReference>
<feature type="domain" description="Transcription termination and cleavage factor C-terminal" evidence="2">
    <location>
        <begin position="349"/>
        <end position="383"/>
    </location>
</feature>
<dbReference type="GO" id="GO:0031124">
    <property type="term" value="P:mRNA 3'-end processing"/>
    <property type="evidence" value="ECO:0007669"/>
    <property type="project" value="InterPro"/>
</dbReference>
<dbReference type="Proteomes" id="UP000663760">
    <property type="component" value="Chromosome 9"/>
</dbReference>
<dbReference type="PANTHER" id="PTHR47866:SF2">
    <property type="entry name" value="HYDROXYPROLINE-RICH GLYCOPROTEIN FAMILY PROTEIN"/>
    <property type="match status" value="1"/>
</dbReference>
<dbReference type="PANTHER" id="PTHR47866">
    <property type="entry name" value="HYDROXYPROLINE-RICH GLYCOPROTEIN FAMILY PROTEIN"/>
    <property type="match status" value="1"/>
</dbReference>
<keyword evidence="5" id="KW-1185">Reference proteome</keyword>
<name>A0A7I8KW87_SPIIN</name>
<dbReference type="Pfam" id="PF14327">
    <property type="entry name" value="CSTF2_hinge"/>
    <property type="match status" value="1"/>
</dbReference>
<feature type="region of interest" description="Disordered" evidence="1">
    <location>
        <begin position="1"/>
        <end position="23"/>
    </location>
</feature>
<dbReference type="Gene3D" id="1.25.40.630">
    <property type="match status" value="1"/>
</dbReference>
<dbReference type="AlphaFoldDB" id="A0A7I8KW87"/>
<feature type="domain" description="Cleavage stimulation factor subunit 2 hinge" evidence="3">
    <location>
        <begin position="18"/>
        <end position="86"/>
    </location>
</feature>
<evidence type="ECO:0000313" key="5">
    <source>
        <dbReference type="Proteomes" id="UP000663760"/>
    </source>
</evidence>
<dbReference type="Pfam" id="PF14304">
    <property type="entry name" value="CSTF_C"/>
    <property type="match status" value="1"/>
</dbReference>
<feature type="region of interest" description="Disordered" evidence="1">
    <location>
        <begin position="295"/>
        <end position="334"/>
    </location>
</feature>
<evidence type="ECO:0000259" key="3">
    <source>
        <dbReference type="Pfam" id="PF14327"/>
    </source>
</evidence>
<gene>
    <name evidence="4" type="ORF">SI8410_09012755</name>
</gene>
<dbReference type="InterPro" id="IPR026896">
    <property type="entry name" value="CSTF_C"/>
</dbReference>
<evidence type="ECO:0000313" key="4">
    <source>
        <dbReference type="EMBL" id="CAA7402077.1"/>
    </source>
</evidence>